<organism evidence="3 4">
    <name type="scientific">Amycolatopsis rifamycinica</name>
    <dbReference type="NCBI Taxonomy" id="287986"/>
    <lineage>
        <taxon>Bacteria</taxon>
        <taxon>Bacillati</taxon>
        <taxon>Actinomycetota</taxon>
        <taxon>Actinomycetes</taxon>
        <taxon>Pseudonocardiales</taxon>
        <taxon>Pseudonocardiaceae</taxon>
        <taxon>Amycolatopsis</taxon>
    </lineage>
</organism>
<protein>
    <recommendedName>
        <fullName evidence="5">DUF3558 domain-containing protein</fullName>
    </recommendedName>
</protein>
<dbReference type="STRING" id="287986.DV20_06400"/>
<keyword evidence="2" id="KW-0812">Transmembrane</keyword>
<evidence type="ECO:0008006" key="5">
    <source>
        <dbReference type="Google" id="ProtNLM"/>
    </source>
</evidence>
<sequence length="247" mass="26139">MNRPLGSREWPSVRFVQQGPQYPYPQYPPYQQPGYPPPKSGGKTALIIVLVMAGVLLLAGVGVGAFFLLRSDDKRSVGAPSSTAPAGEPDKYSSLPRCSEVGSRMNNLPPLSSDSPAEPATTSGDKIQLLQLTCSWMKSGSSSGTLSMLLAKSNRPGSGDGPGYAKAGYQIEVDRGAKPITEKIGNATKAADVDYDQSGPMQCGVRFYQGNVDVTVVVTAADTTDRNIERCRRNAHSLAKAASESLA</sequence>
<name>A0A066UGQ3_9PSEU</name>
<feature type="region of interest" description="Disordered" evidence="1">
    <location>
        <begin position="75"/>
        <end position="123"/>
    </location>
</feature>
<evidence type="ECO:0000256" key="2">
    <source>
        <dbReference type="SAM" id="Phobius"/>
    </source>
</evidence>
<evidence type="ECO:0000313" key="3">
    <source>
        <dbReference type="EMBL" id="KDN23344.1"/>
    </source>
</evidence>
<dbReference type="AlphaFoldDB" id="A0A066UGQ3"/>
<evidence type="ECO:0000256" key="1">
    <source>
        <dbReference type="SAM" id="MobiDB-lite"/>
    </source>
</evidence>
<proteinExistence type="predicted"/>
<feature type="transmembrane region" description="Helical" evidence="2">
    <location>
        <begin position="45"/>
        <end position="69"/>
    </location>
</feature>
<evidence type="ECO:0000313" key="4">
    <source>
        <dbReference type="Proteomes" id="UP000027345"/>
    </source>
</evidence>
<dbReference type="EMBL" id="JMQI01000011">
    <property type="protein sequence ID" value="KDN23344.1"/>
    <property type="molecule type" value="Genomic_DNA"/>
</dbReference>
<dbReference type="Proteomes" id="UP000027345">
    <property type="component" value="Unassembled WGS sequence"/>
</dbReference>
<comment type="caution">
    <text evidence="3">The sequence shown here is derived from an EMBL/GenBank/DDBJ whole genome shotgun (WGS) entry which is preliminary data.</text>
</comment>
<accession>A0A066UGQ3</accession>
<keyword evidence="4" id="KW-1185">Reference proteome</keyword>
<keyword evidence="2" id="KW-0472">Membrane</keyword>
<gene>
    <name evidence="3" type="ORF">DV20_06400</name>
</gene>
<feature type="compositionally biased region" description="Polar residues" evidence="1">
    <location>
        <begin position="104"/>
        <end position="123"/>
    </location>
</feature>
<reference evidence="3 4" key="1">
    <citation type="submission" date="2014-05" db="EMBL/GenBank/DDBJ databases">
        <title>Draft genome sequence of Amycolatopsis rifamycinica DSM 46095.</title>
        <authorList>
            <person name="Lal R."/>
            <person name="Saxena A."/>
            <person name="Kumari R."/>
            <person name="Mukherjee U."/>
            <person name="Singh P."/>
            <person name="Sangwan N."/>
            <person name="Mahato N.K."/>
        </authorList>
    </citation>
    <scope>NUCLEOTIDE SEQUENCE [LARGE SCALE GENOMIC DNA]</scope>
    <source>
        <strain evidence="3 4">DSM 46095</strain>
    </source>
</reference>
<keyword evidence="2" id="KW-1133">Transmembrane helix</keyword>